<evidence type="ECO:0000256" key="7">
    <source>
        <dbReference type="ARBA" id="ARBA00023098"/>
    </source>
</evidence>
<dbReference type="Pfam" id="PF24708">
    <property type="entry name" value="Lip_C"/>
    <property type="match status" value="1"/>
</dbReference>
<dbReference type="Gene3D" id="3.40.50.1820">
    <property type="entry name" value="alpha/beta hydrolase"/>
    <property type="match status" value="1"/>
</dbReference>
<name>A0A8A4TXJ3_SULCO</name>
<dbReference type="KEGG" id="scor:J3U87_15830"/>
<comment type="subcellular location">
    <subcellularLocation>
        <location evidence="2">Secreted</location>
    </subcellularLocation>
</comment>
<dbReference type="SUPFAM" id="SSF53474">
    <property type="entry name" value="alpha/beta-Hydrolases"/>
    <property type="match status" value="1"/>
</dbReference>
<evidence type="ECO:0000256" key="1">
    <source>
        <dbReference type="ARBA" id="ARBA00001024"/>
    </source>
</evidence>
<dbReference type="GO" id="GO:0006629">
    <property type="term" value="P:lipid metabolic process"/>
    <property type="evidence" value="ECO:0007669"/>
    <property type="project" value="UniProtKB-KW"/>
</dbReference>
<keyword evidence="11" id="KW-1185">Reference proteome</keyword>
<dbReference type="PANTHER" id="PTHR34043">
    <property type="entry name" value="ALPHA/BETA-HYDROLASES SUPERFAMILY PROTEIN"/>
    <property type="match status" value="1"/>
</dbReference>
<evidence type="ECO:0000256" key="8">
    <source>
        <dbReference type="SAM" id="SignalP"/>
    </source>
</evidence>
<keyword evidence="7" id="KW-0443">Lipid metabolism</keyword>
<feature type="signal peptide" evidence="8">
    <location>
        <begin position="1"/>
        <end position="21"/>
    </location>
</feature>
<dbReference type="PANTHER" id="PTHR34043:SF3">
    <property type="entry name" value="ALPHA_BETA-HYDROLASES SUPERFAMILY PROTEIN"/>
    <property type="match status" value="1"/>
</dbReference>
<comment type="catalytic activity">
    <reaction evidence="1">
        <text>a triacylglycerol + H2O = a diacylglycerol + a fatty acid + H(+)</text>
        <dbReference type="Rhea" id="RHEA:12044"/>
        <dbReference type="ChEBI" id="CHEBI:15377"/>
        <dbReference type="ChEBI" id="CHEBI:15378"/>
        <dbReference type="ChEBI" id="CHEBI:17855"/>
        <dbReference type="ChEBI" id="CHEBI:18035"/>
        <dbReference type="ChEBI" id="CHEBI:28868"/>
        <dbReference type="EC" id="3.1.1.3"/>
    </reaction>
</comment>
<dbReference type="InterPro" id="IPR056304">
    <property type="entry name" value="Lip-like_C"/>
</dbReference>
<proteinExistence type="predicted"/>
<dbReference type="GO" id="GO:0005576">
    <property type="term" value="C:extracellular region"/>
    <property type="evidence" value="ECO:0007669"/>
    <property type="project" value="UniProtKB-SubCell"/>
</dbReference>
<protein>
    <recommendedName>
        <fullName evidence="3">triacylglycerol lipase</fullName>
        <ecNumber evidence="3">3.1.1.3</ecNumber>
    </recommendedName>
</protein>
<keyword evidence="5 8" id="KW-0732">Signal</keyword>
<dbReference type="AlphaFoldDB" id="A0A8A4TXJ3"/>
<evidence type="ECO:0000256" key="3">
    <source>
        <dbReference type="ARBA" id="ARBA00013279"/>
    </source>
</evidence>
<evidence type="ECO:0000259" key="9">
    <source>
        <dbReference type="Pfam" id="PF24708"/>
    </source>
</evidence>
<evidence type="ECO:0000256" key="2">
    <source>
        <dbReference type="ARBA" id="ARBA00004613"/>
    </source>
</evidence>
<dbReference type="RefSeq" id="WP_237384018.1">
    <property type="nucleotide sequence ID" value="NZ_CP071793.1"/>
</dbReference>
<dbReference type="GO" id="GO:0004806">
    <property type="term" value="F:triacylglycerol lipase activity"/>
    <property type="evidence" value="ECO:0007669"/>
    <property type="project" value="UniProtKB-EC"/>
</dbReference>
<keyword evidence="6" id="KW-0378">Hydrolase</keyword>
<sequence>MNIFIAFFCAAAFVVPSSSSAMDAGVSVSTKTGNDHPIVLVHGFIGWGRDELLGFKYWGGFHDWQEELEDRGHQVHTVAVGPVSSNWDRACEMYAQLVGGRVDYGAHHAWVHGHDRFGRDYGRGLFEDWGDLDQAGHPRKIHILAHSQGGQTARILIHLLKYGAGEEIDEETANNSLFHGGRDNWVDSLTTLSAPHDGTSLATGVNTFLPFAKNLIAVIAAMSGLANDALLYDFKLDQWGLRREDGEPFKDYCDRVWASSVWDPDVKDISAWDLSPDGAKEINERYETVDEVYYFSYATEATFRGFFTGHHYPELTMFLPFHAFGLFMGAYRRGGNAYEVEITSAWFRNDGIVNTISMDGPTLGHDAVIRGWDGTPRRGQWTYLGLLESWDHFDVIGTGERPARGFVRDLAGFLNALPQ</sequence>
<dbReference type="InterPro" id="IPR029058">
    <property type="entry name" value="AB_hydrolase_fold"/>
</dbReference>
<feature type="chain" id="PRO_5035167442" description="triacylglycerol lipase" evidence="8">
    <location>
        <begin position="22"/>
        <end position="419"/>
    </location>
</feature>
<organism evidence="10 11">
    <name type="scientific">Sulfidibacter corallicola</name>
    <dbReference type="NCBI Taxonomy" id="2818388"/>
    <lineage>
        <taxon>Bacteria</taxon>
        <taxon>Pseudomonadati</taxon>
        <taxon>Acidobacteriota</taxon>
        <taxon>Holophagae</taxon>
        <taxon>Acanthopleuribacterales</taxon>
        <taxon>Acanthopleuribacteraceae</taxon>
        <taxon>Sulfidibacter</taxon>
    </lineage>
</organism>
<evidence type="ECO:0000313" key="11">
    <source>
        <dbReference type="Proteomes" id="UP000663929"/>
    </source>
</evidence>
<feature type="domain" description="Lipase-like C-terminal" evidence="9">
    <location>
        <begin position="34"/>
        <end position="408"/>
    </location>
</feature>
<evidence type="ECO:0000256" key="6">
    <source>
        <dbReference type="ARBA" id="ARBA00022801"/>
    </source>
</evidence>
<reference evidence="10" key="1">
    <citation type="submission" date="2021-03" db="EMBL/GenBank/DDBJ databases">
        <title>Acanthopleuribacteraceae sp. M133.</title>
        <authorList>
            <person name="Wang G."/>
        </authorList>
    </citation>
    <scope>NUCLEOTIDE SEQUENCE</scope>
    <source>
        <strain evidence="10">M133</strain>
    </source>
</reference>
<accession>A0A8A4TXJ3</accession>
<evidence type="ECO:0000256" key="5">
    <source>
        <dbReference type="ARBA" id="ARBA00022729"/>
    </source>
</evidence>
<evidence type="ECO:0000256" key="4">
    <source>
        <dbReference type="ARBA" id="ARBA00022525"/>
    </source>
</evidence>
<dbReference type="Proteomes" id="UP000663929">
    <property type="component" value="Chromosome"/>
</dbReference>
<dbReference type="EC" id="3.1.1.3" evidence="3"/>
<dbReference type="EMBL" id="CP071793">
    <property type="protein sequence ID" value="QTD53918.1"/>
    <property type="molecule type" value="Genomic_DNA"/>
</dbReference>
<evidence type="ECO:0000313" key="10">
    <source>
        <dbReference type="EMBL" id="QTD53918.1"/>
    </source>
</evidence>
<gene>
    <name evidence="10" type="ORF">J3U87_15830</name>
</gene>
<keyword evidence="4" id="KW-0964">Secreted</keyword>